<dbReference type="Gene3D" id="1.20.1250.20">
    <property type="entry name" value="MFS general substrate transporter like domains"/>
    <property type="match status" value="2"/>
</dbReference>
<dbReference type="EMBL" id="JBBNFP010000004">
    <property type="protein sequence ID" value="MEQ2485861.1"/>
    <property type="molecule type" value="Genomic_DNA"/>
</dbReference>
<dbReference type="InterPro" id="IPR036259">
    <property type="entry name" value="MFS_trans_sf"/>
</dbReference>
<comment type="caution">
    <text evidence="8">The sequence shown here is derived from an EMBL/GenBank/DDBJ whole genome shotgun (WGS) entry which is preliminary data.</text>
</comment>
<feature type="transmembrane region" description="Helical" evidence="6">
    <location>
        <begin position="237"/>
        <end position="257"/>
    </location>
</feature>
<reference evidence="8 9" key="1">
    <citation type="submission" date="2024-04" db="EMBL/GenBank/DDBJ databases">
        <title>Human intestinal bacterial collection.</title>
        <authorList>
            <person name="Pauvert C."/>
            <person name="Hitch T.C.A."/>
            <person name="Clavel T."/>
        </authorList>
    </citation>
    <scope>NUCLEOTIDE SEQUENCE [LARGE SCALE GENOMIC DNA]</scope>
    <source>
        <strain evidence="8 9">CLA-AA-H145</strain>
    </source>
</reference>
<dbReference type="SUPFAM" id="SSF103473">
    <property type="entry name" value="MFS general substrate transporter"/>
    <property type="match status" value="1"/>
</dbReference>
<feature type="transmembrane region" description="Helical" evidence="6">
    <location>
        <begin position="357"/>
        <end position="378"/>
    </location>
</feature>
<evidence type="ECO:0000313" key="8">
    <source>
        <dbReference type="EMBL" id="MEQ2485861.1"/>
    </source>
</evidence>
<evidence type="ECO:0000256" key="1">
    <source>
        <dbReference type="ARBA" id="ARBA00004651"/>
    </source>
</evidence>
<accession>A0ABV1FN76</accession>
<dbReference type="InterPro" id="IPR011701">
    <property type="entry name" value="MFS"/>
</dbReference>
<keyword evidence="9" id="KW-1185">Reference proteome</keyword>
<evidence type="ECO:0000256" key="6">
    <source>
        <dbReference type="SAM" id="Phobius"/>
    </source>
</evidence>
<feature type="transmembrane region" description="Helical" evidence="6">
    <location>
        <begin position="73"/>
        <end position="96"/>
    </location>
</feature>
<keyword evidence="5 6" id="KW-0472">Membrane</keyword>
<dbReference type="Pfam" id="PF07690">
    <property type="entry name" value="MFS_1"/>
    <property type="match status" value="1"/>
</dbReference>
<evidence type="ECO:0000256" key="2">
    <source>
        <dbReference type="ARBA" id="ARBA00022475"/>
    </source>
</evidence>
<dbReference type="InterPro" id="IPR020846">
    <property type="entry name" value="MFS_dom"/>
</dbReference>
<keyword evidence="4 6" id="KW-1133">Transmembrane helix</keyword>
<sequence length="383" mass="40610">MLVKGLGSLLVLAVGTFLLGMAEFVIEGILPDLARDLNISIPMAGHAISIYALGVCVGATFLIVLHKLRPKHILLGLVSLVFIGALLSVTAQSYVWLLAARFISGLPHGAYYGVGTIVAYRLADESHKTRAVAIMCAGMTFANLLGNPVATLLSGALSWRLAFAVIAVGSLVDLLLVARFVPNLDPLPGSGYKGQFRFLRHLDPWLIILATMFGNGGILAWYSYISPALVDEGGLSASLLPLYMAVAGLGMVIGNLLSGWMSDKYKAGLTAMVLQGVAGLALLTVFFTVEWGLVHLALMFVCSGCLFGMGTPEQLLIIEHSKGGEMLGGCCIQIAFNFGNAAGAFLGGLPISWGMGYAWPAMVGMPFVAIGFLLLLAFHRRYE</sequence>
<keyword evidence="2" id="KW-1003">Cell membrane</keyword>
<comment type="subcellular location">
    <subcellularLocation>
        <location evidence="1">Cell membrane</location>
        <topology evidence="1">Multi-pass membrane protein</topology>
    </subcellularLocation>
</comment>
<protein>
    <submittedName>
        <fullName evidence="8">MFS transporter</fullName>
    </submittedName>
</protein>
<keyword evidence="3 6" id="KW-0812">Transmembrane</keyword>
<evidence type="ECO:0000256" key="3">
    <source>
        <dbReference type="ARBA" id="ARBA00022692"/>
    </source>
</evidence>
<evidence type="ECO:0000259" key="7">
    <source>
        <dbReference type="PROSITE" id="PS50850"/>
    </source>
</evidence>
<feature type="transmembrane region" description="Helical" evidence="6">
    <location>
        <begin position="132"/>
        <end position="153"/>
    </location>
</feature>
<feature type="transmembrane region" description="Helical" evidence="6">
    <location>
        <begin position="269"/>
        <end position="289"/>
    </location>
</feature>
<feature type="transmembrane region" description="Helical" evidence="6">
    <location>
        <begin position="202"/>
        <end position="225"/>
    </location>
</feature>
<evidence type="ECO:0000256" key="5">
    <source>
        <dbReference type="ARBA" id="ARBA00023136"/>
    </source>
</evidence>
<evidence type="ECO:0000313" key="9">
    <source>
        <dbReference type="Proteomes" id="UP001487296"/>
    </source>
</evidence>
<feature type="transmembrane region" description="Helical" evidence="6">
    <location>
        <begin position="46"/>
        <end position="66"/>
    </location>
</feature>
<dbReference type="CDD" id="cd17324">
    <property type="entry name" value="MFS_NepI_like"/>
    <property type="match status" value="1"/>
</dbReference>
<dbReference type="RefSeq" id="WP_215758859.1">
    <property type="nucleotide sequence ID" value="NZ_JAHKBE010000003.1"/>
</dbReference>
<evidence type="ECO:0000256" key="4">
    <source>
        <dbReference type="ARBA" id="ARBA00022989"/>
    </source>
</evidence>
<feature type="domain" description="Major facilitator superfamily (MFS) profile" evidence="7">
    <location>
        <begin position="8"/>
        <end position="383"/>
    </location>
</feature>
<dbReference type="InterPro" id="IPR050189">
    <property type="entry name" value="MFS_Efflux_Transporters"/>
</dbReference>
<feature type="transmembrane region" description="Helical" evidence="6">
    <location>
        <begin position="159"/>
        <end position="181"/>
    </location>
</feature>
<dbReference type="Proteomes" id="UP001487296">
    <property type="component" value="Unassembled WGS sequence"/>
</dbReference>
<gene>
    <name evidence="8" type="ORF">AAAT34_02175</name>
</gene>
<feature type="transmembrane region" description="Helical" evidence="6">
    <location>
        <begin position="295"/>
        <end position="318"/>
    </location>
</feature>
<organism evidence="8 9">
    <name type="scientific">Hallella faecis</name>
    <dbReference type="NCBI Taxonomy" id="2841596"/>
    <lineage>
        <taxon>Bacteria</taxon>
        <taxon>Pseudomonadati</taxon>
        <taxon>Bacteroidota</taxon>
        <taxon>Bacteroidia</taxon>
        <taxon>Bacteroidales</taxon>
        <taxon>Prevotellaceae</taxon>
        <taxon>Hallella</taxon>
    </lineage>
</organism>
<name>A0ABV1FN76_9BACT</name>
<dbReference type="PROSITE" id="PS50850">
    <property type="entry name" value="MFS"/>
    <property type="match status" value="1"/>
</dbReference>
<proteinExistence type="predicted"/>
<dbReference type="PANTHER" id="PTHR43124:SF6">
    <property type="entry name" value="TRANSPORTER ARAJ-RELATED"/>
    <property type="match status" value="1"/>
</dbReference>
<dbReference type="PANTHER" id="PTHR43124">
    <property type="entry name" value="PURINE EFFLUX PUMP PBUE"/>
    <property type="match status" value="1"/>
</dbReference>